<sequence length="135" mass="15440">MENSPQSVLCFLMELCFPQDDDYEPLLNEGGEERVSVLGNSRFFHKSFRRLSGYGTLIDGTPISDDDRPFDFWNGKSFDHPSDHKCGVGMNRILFSSGSWLVGLLQYPNFYLPVAEMVHNDEMGSIRSHVMKKKQ</sequence>
<proteinExistence type="predicted"/>
<reference evidence="1 2" key="1">
    <citation type="submission" date="2014-11" db="EMBL/GenBank/DDBJ databases">
        <title>Genetic blueprint of the zoonotic pathogen Toxocara canis.</title>
        <authorList>
            <person name="Zhu X.-Q."/>
            <person name="Korhonen P.K."/>
            <person name="Cai H."/>
            <person name="Young N.D."/>
            <person name="Nejsum P."/>
            <person name="von Samson-Himmelstjerna G."/>
            <person name="Boag P.R."/>
            <person name="Tan P."/>
            <person name="Li Q."/>
            <person name="Min J."/>
            <person name="Yang Y."/>
            <person name="Wang X."/>
            <person name="Fang X."/>
            <person name="Hall R.S."/>
            <person name="Hofmann A."/>
            <person name="Sternberg P.W."/>
            <person name="Jex A.R."/>
            <person name="Gasser R.B."/>
        </authorList>
    </citation>
    <scope>NUCLEOTIDE SEQUENCE [LARGE SCALE GENOMIC DNA]</scope>
    <source>
        <strain evidence="1">PN_DK_2014</strain>
    </source>
</reference>
<evidence type="ECO:0000313" key="2">
    <source>
        <dbReference type="Proteomes" id="UP000031036"/>
    </source>
</evidence>
<name>A0A0B2VHM6_TOXCA</name>
<dbReference type="Proteomes" id="UP000031036">
    <property type="component" value="Unassembled WGS sequence"/>
</dbReference>
<evidence type="ECO:0000313" key="1">
    <source>
        <dbReference type="EMBL" id="KHN80490.1"/>
    </source>
</evidence>
<gene>
    <name evidence="1" type="ORF">Tcan_09566</name>
</gene>
<accession>A0A0B2VHM6</accession>
<organism evidence="1 2">
    <name type="scientific">Toxocara canis</name>
    <name type="common">Canine roundworm</name>
    <dbReference type="NCBI Taxonomy" id="6265"/>
    <lineage>
        <taxon>Eukaryota</taxon>
        <taxon>Metazoa</taxon>
        <taxon>Ecdysozoa</taxon>
        <taxon>Nematoda</taxon>
        <taxon>Chromadorea</taxon>
        <taxon>Rhabditida</taxon>
        <taxon>Spirurina</taxon>
        <taxon>Ascaridomorpha</taxon>
        <taxon>Ascaridoidea</taxon>
        <taxon>Toxocaridae</taxon>
        <taxon>Toxocara</taxon>
    </lineage>
</organism>
<protein>
    <submittedName>
        <fullName evidence="1">Uncharacterized protein</fullName>
    </submittedName>
</protein>
<keyword evidence="2" id="KW-1185">Reference proteome</keyword>
<dbReference type="EMBL" id="JPKZ01001740">
    <property type="protein sequence ID" value="KHN80490.1"/>
    <property type="molecule type" value="Genomic_DNA"/>
</dbReference>
<comment type="caution">
    <text evidence="1">The sequence shown here is derived from an EMBL/GenBank/DDBJ whole genome shotgun (WGS) entry which is preliminary data.</text>
</comment>
<dbReference type="AlphaFoldDB" id="A0A0B2VHM6"/>